<dbReference type="EMBL" id="MASW01000014">
    <property type="protein sequence ID" value="PXY17468.1"/>
    <property type="molecule type" value="Genomic_DNA"/>
</dbReference>
<gene>
    <name evidence="8" type="ORF">BAY60_34595</name>
</gene>
<keyword evidence="4" id="KW-0249">Electron transport</keyword>
<keyword evidence="5" id="KW-0408">Iron</keyword>
<keyword evidence="2" id="KW-0813">Transport</keyword>
<evidence type="ECO:0000256" key="5">
    <source>
        <dbReference type="ARBA" id="ARBA00023004"/>
    </source>
</evidence>
<dbReference type="GO" id="GO:0051538">
    <property type="term" value="F:3 iron, 4 sulfur cluster binding"/>
    <property type="evidence" value="ECO:0007669"/>
    <property type="project" value="UniProtKB-KW"/>
</dbReference>
<evidence type="ECO:0000256" key="4">
    <source>
        <dbReference type="ARBA" id="ARBA00022982"/>
    </source>
</evidence>
<evidence type="ECO:0000313" key="9">
    <source>
        <dbReference type="Proteomes" id="UP000249915"/>
    </source>
</evidence>
<dbReference type="PANTHER" id="PTHR36923:SF3">
    <property type="entry name" value="FERREDOXIN"/>
    <property type="match status" value="1"/>
</dbReference>
<dbReference type="AlphaFoldDB" id="A0A2V4ADS4"/>
<evidence type="ECO:0000313" key="8">
    <source>
        <dbReference type="EMBL" id="PXY17468.1"/>
    </source>
</evidence>
<protein>
    <submittedName>
        <fullName evidence="8">Ferredoxin</fullName>
    </submittedName>
</protein>
<evidence type="ECO:0000256" key="6">
    <source>
        <dbReference type="ARBA" id="ARBA00023014"/>
    </source>
</evidence>
<organism evidence="8 9">
    <name type="scientific">Prauserella muralis</name>
    <dbReference type="NCBI Taxonomy" id="588067"/>
    <lineage>
        <taxon>Bacteria</taxon>
        <taxon>Bacillati</taxon>
        <taxon>Actinomycetota</taxon>
        <taxon>Actinomycetes</taxon>
        <taxon>Pseudonocardiales</taxon>
        <taxon>Pseudonocardiaceae</taxon>
        <taxon>Prauserella</taxon>
    </lineage>
</organism>
<comment type="cofactor">
    <cofactor evidence="1">
        <name>[3Fe-4S] cluster</name>
        <dbReference type="ChEBI" id="CHEBI:21137"/>
    </cofactor>
</comment>
<dbReference type="OrthoDB" id="14703at2"/>
<evidence type="ECO:0000256" key="7">
    <source>
        <dbReference type="ARBA" id="ARBA00023291"/>
    </source>
</evidence>
<evidence type="ECO:0000256" key="1">
    <source>
        <dbReference type="ARBA" id="ARBA00001927"/>
    </source>
</evidence>
<dbReference type="GO" id="GO:0046872">
    <property type="term" value="F:metal ion binding"/>
    <property type="evidence" value="ECO:0007669"/>
    <property type="project" value="UniProtKB-KW"/>
</dbReference>
<dbReference type="InterPro" id="IPR051269">
    <property type="entry name" value="Fe-S_cluster_ET"/>
</dbReference>
<dbReference type="PANTHER" id="PTHR36923">
    <property type="entry name" value="FERREDOXIN"/>
    <property type="match status" value="1"/>
</dbReference>
<dbReference type="Pfam" id="PF13370">
    <property type="entry name" value="Fer4_13"/>
    <property type="match status" value="1"/>
</dbReference>
<keyword evidence="3" id="KW-0479">Metal-binding</keyword>
<name>A0A2V4ADS4_9PSEU</name>
<keyword evidence="6" id="KW-0411">Iron-sulfur</keyword>
<sequence>MRIETDRTTCEGLGMCEAMAPDFFEVGADGTVVVLEEHPGEEHRQDLTAAVDASPVLALRLKG</sequence>
<dbReference type="Proteomes" id="UP000249915">
    <property type="component" value="Unassembled WGS sequence"/>
</dbReference>
<dbReference type="Gene3D" id="3.30.70.20">
    <property type="match status" value="1"/>
</dbReference>
<keyword evidence="7" id="KW-0003">3Fe-4S</keyword>
<dbReference type="SUPFAM" id="SSF54862">
    <property type="entry name" value="4Fe-4S ferredoxins"/>
    <property type="match status" value="1"/>
</dbReference>
<accession>A0A2V4ADS4</accession>
<proteinExistence type="predicted"/>
<evidence type="ECO:0000256" key="3">
    <source>
        <dbReference type="ARBA" id="ARBA00022723"/>
    </source>
</evidence>
<evidence type="ECO:0000256" key="2">
    <source>
        <dbReference type="ARBA" id="ARBA00022448"/>
    </source>
</evidence>
<reference evidence="8 9" key="1">
    <citation type="submission" date="2016-07" db="EMBL/GenBank/DDBJ databases">
        <title>Draft genome sequence of Prauserella muralis DSM 45305, isolated from a mould-covered wall in an indoor environment.</title>
        <authorList>
            <person name="Ruckert C."/>
            <person name="Albersmeier A."/>
            <person name="Jiang C.-L."/>
            <person name="Jiang Y."/>
            <person name="Kalinowski J."/>
            <person name="Schneider O."/>
            <person name="Winkler A."/>
            <person name="Zotchev S.B."/>
        </authorList>
    </citation>
    <scope>NUCLEOTIDE SEQUENCE [LARGE SCALE GENOMIC DNA]</scope>
    <source>
        <strain evidence="8 9">DSM 45305</strain>
    </source>
</reference>
<keyword evidence="9" id="KW-1185">Reference proteome</keyword>
<dbReference type="RefSeq" id="WP_112285743.1">
    <property type="nucleotide sequence ID" value="NZ_MASW01000014.1"/>
</dbReference>
<comment type="caution">
    <text evidence="8">The sequence shown here is derived from an EMBL/GenBank/DDBJ whole genome shotgun (WGS) entry which is preliminary data.</text>
</comment>